<dbReference type="AlphaFoldDB" id="A0AAD6N2R4"/>
<comment type="caution">
    <text evidence="1">The sequence shown here is derived from an EMBL/GenBank/DDBJ whole genome shotgun (WGS) entry which is preliminary data.</text>
</comment>
<dbReference type="PANTHER" id="PTHR36839">
    <property type="entry name" value="METALLO-BETA-LACTAMASE FAMILY PROTEIN (AFU_ORTHOLOGUE AFUA_5G12770)"/>
    <property type="match status" value="1"/>
</dbReference>
<proteinExistence type="predicted"/>
<gene>
    <name evidence="1" type="ORF">N7460_011212</name>
</gene>
<dbReference type="EMBL" id="JAQJZL010000015">
    <property type="protein sequence ID" value="KAJ6026395.1"/>
    <property type="molecule type" value="Genomic_DNA"/>
</dbReference>
<protein>
    <submittedName>
        <fullName evidence="1">Beta-lactamase-like protein</fullName>
    </submittedName>
</protein>
<reference evidence="1" key="2">
    <citation type="submission" date="2023-01" db="EMBL/GenBank/DDBJ databases">
        <authorList>
            <person name="Petersen C."/>
        </authorList>
    </citation>
    <scope>NUCLEOTIDE SEQUENCE</scope>
    <source>
        <strain evidence="1">IBT 15450</strain>
    </source>
</reference>
<dbReference type="PANTHER" id="PTHR36839:SF1">
    <property type="entry name" value="METALLO-BETA-LACTAMASE FAMILY PROTEIN (AFU_ORTHOLOGUE AFUA_5G12770)"/>
    <property type="match status" value="1"/>
</dbReference>
<evidence type="ECO:0000313" key="2">
    <source>
        <dbReference type="Proteomes" id="UP001219568"/>
    </source>
</evidence>
<dbReference type="SUPFAM" id="SSF56281">
    <property type="entry name" value="Metallo-hydrolase/oxidoreductase"/>
    <property type="match status" value="1"/>
</dbReference>
<reference evidence="1" key="1">
    <citation type="journal article" date="2023" name="IMA Fungus">
        <title>Comparative genomic study of the Penicillium genus elucidates a diverse pangenome and 15 lateral gene transfer events.</title>
        <authorList>
            <person name="Petersen C."/>
            <person name="Sorensen T."/>
            <person name="Nielsen M.R."/>
            <person name="Sondergaard T.E."/>
            <person name="Sorensen J.L."/>
            <person name="Fitzpatrick D.A."/>
            <person name="Frisvad J.C."/>
            <person name="Nielsen K.L."/>
        </authorList>
    </citation>
    <scope>NUCLEOTIDE SEQUENCE</scope>
    <source>
        <strain evidence="1">IBT 15450</strain>
    </source>
</reference>
<accession>A0AAD6N2R4</accession>
<sequence>MAIKTGGHFHGGSVLWWKSAKKLFIADTIAIVPSGLYHVDRPPGTSSFSFMWSYPNYIPLSPDEIHGIWNAIKDLDFEDTHGGFLGQEIRGNSKEKILQSPKIVVGASGQLQHPLLNEF</sequence>
<dbReference type="InterPro" id="IPR036866">
    <property type="entry name" value="RibonucZ/Hydroxyglut_hydro"/>
</dbReference>
<keyword evidence="2" id="KW-1185">Reference proteome</keyword>
<organism evidence="1 2">
    <name type="scientific">Penicillium canescens</name>
    <dbReference type="NCBI Taxonomy" id="5083"/>
    <lineage>
        <taxon>Eukaryota</taxon>
        <taxon>Fungi</taxon>
        <taxon>Dikarya</taxon>
        <taxon>Ascomycota</taxon>
        <taxon>Pezizomycotina</taxon>
        <taxon>Eurotiomycetes</taxon>
        <taxon>Eurotiomycetidae</taxon>
        <taxon>Eurotiales</taxon>
        <taxon>Aspergillaceae</taxon>
        <taxon>Penicillium</taxon>
    </lineage>
</organism>
<name>A0AAD6N2R4_PENCN</name>
<dbReference type="Proteomes" id="UP001219568">
    <property type="component" value="Unassembled WGS sequence"/>
</dbReference>
<evidence type="ECO:0000313" key="1">
    <source>
        <dbReference type="EMBL" id="KAJ6026395.1"/>
    </source>
</evidence>